<keyword evidence="3" id="KW-1185">Reference proteome</keyword>
<dbReference type="EMBL" id="CAJVQB010140926">
    <property type="protein sequence ID" value="CAG8854661.1"/>
    <property type="molecule type" value="Genomic_DNA"/>
</dbReference>
<keyword evidence="1" id="KW-0812">Transmembrane</keyword>
<feature type="non-terminal residue" evidence="2">
    <location>
        <position position="1"/>
    </location>
</feature>
<dbReference type="Proteomes" id="UP000789901">
    <property type="component" value="Unassembled WGS sequence"/>
</dbReference>
<proteinExistence type="predicted"/>
<feature type="transmembrane region" description="Helical" evidence="1">
    <location>
        <begin position="28"/>
        <end position="48"/>
    </location>
</feature>
<comment type="caution">
    <text evidence="2">The sequence shown here is derived from an EMBL/GenBank/DDBJ whole genome shotgun (WGS) entry which is preliminary data.</text>
</comment>
<evidence type="ECO:0000313" key="3">
    <source>
        <dbReference type="Proteomes" id="UP000789901"/>
    </source>
</evidence>
<organism evidence="2 3">
    <name type="scientific">Gigaspora margarita</name>
    <dbReference type="NCBI Taxonomy" id="4874"/>
    <lineage>
        <taxon>Eukaryota</taxon>
        <taxon>Fungi</taxon>
        <taxon>Fungi incertae sedis</taxon>
        <taxon>Mucoromycota</taxon>
        <taxon>Glomeromycotina</taxon>
        <taxon>Glomeromycetes</taxon>
        <taxon>Diversisporales</taxon>
        <taxon>Gigasporaceae</taxon>
        <taxon>Gigaspora</taxon>
    </lineage>
</organism>
<keyword evidence="1" id="KW-0472">Membrane</keyword>
<protein>
    <submittedName>
        <fullName evidence="2">20052_t:CDS:1</fullName>
    </submittedName>
</protein>
<gene>
    <name evidence="2" type="ORF">GMARGA_LOCUS43482</name>
</gene>
<name>A0ABN7XIJ3_GIGMA</name>
<reference evidence="2 3" key="1">
    <citation type="submission" date="2021-06" db="EMBL/GenBank/DDBJ databases">
        <authorList>
            <person name="Kallberg Y."/>
            <person name="Tangrot J."/>
            <person name="Rosling A."/>
        </authorList>
    </citation>
    <scope>NUCLEOTIDE SEQUENCE [LARGE SCALE GENOMIC DNA]</scope>
    <source>
        <strain evidence="2 3">120-4 pot B 10/14</strain>
    </source>
</reference>
<keyword evidence="1" id="KW-1133">Transmembrane helix</keyword>
<feature type="non-terminal residue" evidence="2">
    <location>
        <position position="52"/>
    </location>
</feature>
<sequence length="52" mass="5995">RRQRCGIGKVQRENFDEHIVPLYAEKKLLHGFLLLGIPLAIQFCGALIQDYL</sequence>
<accession>A0ABN7XIJ3</accession>
<evidence type="ECO:0000313" key="2">
    <source>
        <dbReference type="EMBL" id="CAG8854661.1"/>
    </source>
</evidence>
<evidence type="ECO:0000256" key="1">
    <source>
        <dbReference type="SAM" id="Phobius"/>
    </source>
</evidence>